<keyword evidence="13" id="KW-0460">Magnesium</keyword>
<protein>
    <recommendedName>
        <fullName evidence="6">Phenylalanine--tRNA ligase beta subunit</fullName>
        <ecNumber evidence="5">6.1.1.20</ecNumber>
    </recommendedName>
    <alternativeName>
        <fullName evidence="17">Phenylalanyl-tRNA synthetase beta subunit</fullName>
    </alternativeName>
</protein>
<comment type="subunit">
    <text evidence="4">Tetramer of two alpha and two beta subunits.</text>
</comment>
<evidence type="ECO:0000256" key="14">
    <source>
        <dbReference type="ARBA" id="ARBA00022884"/>
    </source>
</evidence>
<dbReference type="InterPro" id="IPR041616">
    <property type="entry name" value="PheRS_beta_core"/>
</dbReference>
<keyword evidence="8" id="KW-0820">tRNA-binding</keyword>
<gene>
    <name evidence="20" type="ORF">HUK82_02285</name>
</gene>
<dbReference type="EC" id="6.1.1.20" evidence="5"/>
<keyword evidence="16" id="KW-0030">Aminoacyl-tRNA synthetase</keyword>
<dbReference type="GO" id="GO:0005524">
    <property type="term" value="F:ATP binding"/>
    <property type="evidence" value="ECO:0007669"/>
    <property type="project" value="UniProtKB-KW"/>
</dbReference>
<dbReference type="GO" id="GO:0005737">
    <property type="term" value="C:cytoplasm"/>
    <property type="evidence" value="ECO:0007669"/>
    <property type="project" value="UniProtKB-SubCell"/>
</dbReference>
<evidence type="ECO:0000256" key="18">
    <source>
        <dbReference type="ARBA" id="ARBA00049255"/>
    </source>
</evidence>
<keyword evidence="9 20" id="KW-0436">Ligase</keyword>
<dbReference type="Pfam" id="PF17759">
    <property type="entry name" value="tRNA_synthFbeta"/>
    <property type="match status" value="1"/>
</dbReference>
<dbReference type="Gene3D" id="3.30.70.380">
    <property type="entry name" value="Ferrodoxin-fold anticodon-binding domain"/>
    <property type="match status" value="1"/>
</dbReference>
<keyword evidence="12" id="KW-0067">ATP-binding</keyword>
<keyword evidence="14" id="KW-0694">RNA-binding</keyword>
<comment type="catalytic activity">
    <reaction evidence="18">
        <text>tRNA(Phe) + L-phenylalanine + ATP = L-phenylalanyl-tRNA(Phe) + AMP + diphosphate + H(+)</text>
        <dbReference type="Rhea" id="RHEA:19413"/>
        <dbReference type="Rhea" id="RHEA-COMP:9668"/>
        <dbReference type="Rhea" id="RHEA-COMP:9699"/>
        <dbReference type="ChEBI" id="CHEBI:15378"/>
        <dbReference type="ChEBI" id="CHEBI:30616"/>
        <dbReference type="ChEBI" id="CHEBI:33019"/>
        <dbReference type="ChEBI" id="CHEBI:58095"/>
        <dbReference type="ChEBI" id="CHEBI:78442"/>
        <dbReference type="ChEBI" id="CHEBI:78531"/>
        <dbReference type="ChEBI" id="CHEBI:456215"/>
        <dbReference type="EC" id="6.1.1.20"/>
    </reaction>
</comment>
<evidence type="ECO:0000256" key="11">
    <source>
        <dbReference type="ARBA" id="ARBA00022741"/>
    </source>
</evidence>
<dbReference type="SMART" id="SM00896">
    <property type="entry name" value="FDX-ACB"/>
    <property type="match status" value="1"/>
</dbReference>
<feature type="domain" description="FDX-ACB" evidence="19">
    <location>
        <begin position="93"/>
        <end position="186"/>
    </location>
</feature>
<proteinExistence type="inferred from homology"/>
<sequence length="186" mass="19904">DPWDVRADVGEALAALGVPPEATSVTADAPRHYHPGRSGVVRQGPRTVLATFGELHPSVQRALKCEGPVMAFELFLDAIPDPKKRRRAAVALSPFQPLTRDFAFVVARDVDAATVLRAARGAERTLISAVRLFDVYEGDKIEAGHKSLGVEVTLQPTDKSLTDAEIEAVCARILAAVTKATGATLR</sequence>
<evidence type="ECO:0000256" key="1">
    <source>
        <dbReference type="ARBA" id="ARBA00001946"/>
    </source>
</evidence>
<reference evidence="20 21" key="1">
    <citation type="submission" date="2020-06" db="EMBL/GenBank/DDBJ databases">
        <title>Description of novel acetic acid bacteria.</title>
        <authorList>
            <person name="Sombolestani A."/>
        </authorList>
    </citation>
    <scope>NUCLEOTIDE SEQUENCE [LARGE SCALE GENOMIC DNA]</scope>
    <source>
        <strain evidence="20 21">LMG 27010</strain>
    </source>
</reference>
<evidence type="ECO:0000256" key="8">
    <source>
        <dbReference type="ARBA" id="ARBA00022555"/>
    </source>
</evidence>
<comment type="similarity">
    <text evidence="3">Belongs to the phenylalanyl-tRNA synthetase beta subunit family. Type 1 subfamily.</text>
</comment>
<dbReference type="Gene3D" id="3.30.930.10">
    <property type="entry name" value="Bira Bifunctional Protein, Domain 2"/>
    <property type="match status" value="1"/>
</dbReference>
<comment type="subcellular location">
    <subcellularLocation>
        <location evidence="2">Cytoplasm</location>
    </subcellularLocation>
</comment>
<keyword evidence="7" id="KW-0963">Cytoplasm</keyword>
<accession>A0A850PAP2</accession>
<dbReference type="Proteomes" id="UP000585665">
    <property type="component" value="Unassembled WGS sequence"/>
</dbReference>
<keyword evidence="15" id="KW-0648">Protein biosynthesis</keyword>
<comment type="caution">
    <text evidence="20">The sequence shown here is derived from an EMBL/GenBank/DDBJ whole genome shotgun (WGS) entry which is preliminary data.</text>
</comment>
<dbReference type="FunFam" id="3.30.70.380:FF:000001">
    <property type="entry name" value="Phenylalanine--tRNA ligase beta subunit"/>
    <property type="match status" value="1"/>
</dbReference>
<evidence type="ECO:0000259" key="19">
    <source>
        <dbReference type="PROSITE" id="PS51447"/>
    </source>
</evidence>
<dbReference type="Pfam" id="PF03147">
    <property type="entry name" value="FDX-ACB"/>
    <property type="match status" value="1"/>
</dbReference>
<comment type="cofactor">
    <cofactor evidence="1">
        <name>Mg(2+)</name>
        <dbReference type="ChEBI" id="CHEBI:18420"/>
    </cofactor>
</comment>
<dbReference type="GO" id="GO:0006412">
    <property type="term" value="P:translation"/>
    <property type="evidence" value="ECO:0007669"/>
    <property type="project" value="UniProtKB-KW"/>
</dbReference>
<evidence type="ECO:0000313" key="20">
    <source>
        <dbReference type="EMBL" id="NVN39396.1"/>
    </source>
</evidence>
<evidence type="ECO:0000256" key="17">
    <source>
        <dbReference type="ARBA" id="ARBA00033189"/>
    </source>
</evidence>
<evidence type="ECO:0000256" key="15">
    <source>
        <dbReference type="ARBA" id="ARBA00022917"/>
    </source>
</evidence>
<dbReference type="AlphaFoldDB" id="A0A850PAP2"/>
<evidence type="ECO:0000256" key="10">
    <source>
        <dbReference type="ARBA" id="ARBA00022723"/>
    </source>
</evidence>
<evidence type="ECO:0000256" key="13">
    <source>
        <dbReference type="ARBA" id="ARBA00022842"/>
    </source>
</evidence>
<keyword evidence="21" id="KW-1185">Reference proteome</keyword>
<evidence type="ECO:0000256" key="4">
    <source>
        <dbReference type="ARBA" id="ARBA00011209"/>
    </source>
</evidence>
<evidence type="ECO:0000256" key="12">
    <source>
        <dbReference type="ARBA" id="ARBA00022840"/>
    </source>
</evidence>
<dbReference type="EMBL" id="JABXXR010000008">
    <property type="protein sequence ID" value="NVN39396.1"/>
    <property type="molecule type" value="Genomic_DNA"/>
</dbReference>
<name>A0A850PAP2_9PROT</name>
<dbReference type="SUPFAM" id="SSF54991">
    <property type="entry name" value="Anticodon-binding domain of PheRS"/>
    <property type="match status" value="1"/>
</dbReference>
<dbReference type="GO" id="GO:0004826">
    <property type="term" value="F:phenylalanine-tRNA ligase activity"/>
    <property type="evidence" value="ECO:0007669"/>
    <property type="project" value="UniProtKB-EC"/>
</dbReference>
<evidence type="ECO:0000256" key="16">
    <source>
        <dbReference type="ARBA" id="ARBA00023146"/>
    </source>
</evidence>
<dbReference type="InterPro" id="IPR005121">
    <property type="entry name" value="Fdx_antiC-bd"/>
</dbReference>
<evidence type="ECO:0000256" key="3">
    <source>
        <dbReference type="ARBA" id="ARBA00008653"/>
    </source>
</evidence>
<dbReference type="SUPFAM" id="SSF55681">
    <property type="entry name" value="Class II aaRS and biotin synthetases"/>
    <property type="match status" value="1"/>
</dbReference>
<dbReference type="GO" id="GO:0046872">
    <property type="term" value="F:metal ion binding"/>
    <property type="evidence" value="ECO:0007669"/>
    <property type="project" value="UniProtKB-KW"/>
</dbReference>
<evidence type="ECO:0000256" key="2">
    <source>
        <dbReference type="ARBA" id="ARBA00004496"/>
    </source>
</evidence>
<keyword evidence="10" id="KW-0479">Metal-binding</keyword>
<feature type="non-terminal residue" evidence="20">
    <location>
        <position position="1"/>
    </location>
</feature>
<dbReference type="InterPro" id="IPR045864">
    <property type="entry name" value="aa-tRNA-synth_II/BPL/LPL"/>
</dbReference>
<dbReference type="InterPro" id="IPR036690">
    <property type="entry name" value="Fdx_antiC-bd_sf"/>
</dbReference>
<evidence type="ECO:0000256" key="5">
    <source>
        <dbReference type="ARBA" id="ARBA00012814"/>
    </source>
</evidence>
<organism evidence="20 21">
    <name type="scientific">Ameyamaea chiangmaiensis</name>
    <dbReference type="NCBI Taxonomy" id="442969"/>
    <lineage>
        <taxon>Bacteria</taxon>
        <taxon>Pseudomonadati</taxon>
        <taxon>Pseudomonadota</taxon>
        <taxon>Alphaproteobacteria</taxon>
        <taxon>Acetobacterales</taxon>
        <taxon>Acetobacteraceae</taxon>
        <taxon>Ameyamaea</taxon>
    </lineage>
</organism>
<evidence type="ECO:0000313" key="21">
    <source>
        <dbReference type="Proteomes" id="UP000585665"/>
    </source>
</evidence>
<dbReference type="GO" id="GO:0000049">
    <property type="term" value="F:tRNA binding"/>
    <property type="evidence" value="ECO:0007669"/>
    <property type="project" value="UniProtKB-KW"/>
</dbReference>
<keyword evidence="11" id="KW-0547">Nucleotide-binding</keyword>
<evidence type="ECO:0000256" key="9">
    <source>
        <dbReference type="ARBA" id="ARBA00022598"/>
    </source>
</evidence>
<dbReference type="PROSITE" id="PS51447">
    <property type="entry name" value="FDX_ACB"/>
    <property type="match status" value="1"/>
</dbReference>
<evidence type="ECO:0000256" key="6">
    <source>
        <dbReference type="ARBA" id="ARBA00017032"/>
    </source>
</evidence>
<evidence type="ECO:0000256" key="7">
    <source>
        <dbReference type="ARBA" id="ARBA00022490"/>
    </source>
</evidence>